<organism evidence="10 11">
    <name type="scientific">Nelumbo nucifera</name>
    <name type="common">Sacred lotus</name>
    <dbReference type="NCBI Taxonomy" id="4432"/>
    <lineage>
        <taxon>Eukaryota</taxon>
        <taxon>Viridiplantae</taxon>
        <taxon>Streptophyta</taxon>
        <taxon>Embryophyta</taxon>
        <taxon>Tracheophyta</taxon>
        <taxon>Spermatophyta</taxon>
        <taxon>Magnoliopsida</taxon>
        <taxon>Proteales</taxon>
        <taxon>Nelumbonaceae</taxon>
        <taxon>Nelumbo</taxon>
    </lineage>
</organism>
<comment type="caution">
    <text evidence="9">Lacks conserved residue(s) required for the propagation of feature annotation.</text>
</comment>
<keyword evidence="5 9" id="KW-0812">Transmembrane</keyword>
<proteinExistence type="inferred from homology"/>
<keyword evidence="6 9" id="KW-1133">Transmembrane helix</keyword>
<dbReference type="AlphaFoldDB" id="A0A822YJI9"/>
<accession>A0A822YJI9</accession>
<evidence type="ECO:0000313" key="10">
    <source>
        <dbReference type="EMBL" id="DAD32273.1"/>
    </source>
</evidence>
<dbReference type="GO" id="GO:0030026">
    <property type="term" value="P:intracellular manganese ion homeostasis"/>
    <property type="evidence" value="ECO:0007669"/>
    <property type="project" value="InterPro"/>
</dbReference>
<gene>
    <name evidence="10" type="ORF">HUJ06_011124</name>
</gene>
<evidence type="ECO:0000256" key="2">
    <source>
        <dbReference type="ARBA" id="ARBA00007049"/>
    </source>
</evidence>
<evidence type="ECO:0000256" key="6">
    <source>
        <dbReference type="ARBA" id="ARBA00022989"/>
    </source>
</evidence>
<dbReference type="GO" id="GO:0140315">
    <property type="term" value="F:iron ion sequestering activity"/>
    <property type="evidence" value="ECO:0007669"/>
    <property type="project" value="UniProtKB-UniRule"/>
</dbReference>
<evidence type="ECO:0000256" key="3">
    <source>
        <dbReference type="ARBA" id="ARBA00022496"/>
    </source>
</evidence>
<sequence>MAGEIVRDAVDYRNLRRSHRPLRSRSWPLRCQCFLLCHPHRRRHLYGSWFELELEKPQPRRALESAMTIAMAYIASGVLPLIPYMFVLTDKKAVLMSVVVTLVVLLFFGYIKGHFTGNRSVNNMV</sequence>
<dbReference type="GO" id="GO:0005384">
    <property type="term" value="F:manganese ion transmembrane transporter activity"/>
    <property type="evidence" value="ECO:0007669"/>
    <property type="project" value="InterPro"/>
</dbReference>
<keyword evidence="7 9" id="KW-0472">Membrane</keyword>
<dbReference type="Pfam" id="PF01988">
    <property type="entry name" value="VIT1"/>
    <property type="match status" value="1"/>
</dbReference>
<evidence type="ECO:0000313" key="11">
    <source>
        <dbReference type="Proteomes" id="UP000607653"/>
    </source>
</evidence>
<keyword evidence="9" id="KW-0813">Transport</keyword>
<dbReference type="PANTHER" id="PTHR31851">
    <property type="entry name" value="FE(2+)/MN(2+) TRANSPORTER PCL1"/>
    <property type="match status" value="1"/>
</dbReference>
<reference evidence="10 11" key="1">
    <citation type="journal article" date="2020" name="Mol. Biol. Evol.">
        <title>Distinct Expression and Methylation Patterns for Genes with Different Fates following a Single Whole-Genome Duplication in Flowering Plants.</title>
        <authorList>
            <person name="Shi T."/>
            <person name="Rahmani R.S."/>
            <person name="Gugger P.F."/>
            <person name="Wang M."/>
            <person name="Li H."/>
            <person name="Zhang Y."/>
            <person name="Li Z."/>
            <person name="Wang Q."/>
            <person name="Van de Peer Y."/>
            <person name="Marchal K."/>
            <person name="Chen J."/>
        </authorList>
    </citation>
    <scope>NUCLEOTIDE SEQUENCE [LARGE SCALE GENOMIC DNA]</scope>
    <source>
        <tissue evidence="10">Leaf</tissue>
    </source>
</reference>
<evidence type="ECO:0000256" key="5">
    <source>
        <dbReference type="ARBA" id="ARBA00022692"/>
    </source>
</evidence>
<keyword evidence="11" id="KW-1185">Reference proteome</keyword>
<name>A0A822YJI9_NELNU</name>
<feature type="transmembrane region" description="Helical" evidence="9">
    <location>
        <begin position="66"/>
        <end position="87"/>
    </location>
</feature>
<comment type="function">
    <text evidence="9">Vacuolar Fe(2+) uptake transporter.</text>
</comment>
<keyword evidence="9" id="KW-0406">Ion transport</keyword>
<comment type="catalytic activity">
    <reaction evidence="8">
        <text>Fe(2+)(in) = Fe(2+)(out)</text>
        <dbReference type="Rhea" id="RHEA:28486"/>
        <dbReference type="ChEBI" id="CHEBI:29033"/>
    </reaction>
    <physiologicalReaction direction="left-to-right" evidence="8">
        <dbReference type="Rhea" id="RHEA:28487"/>
    </physiologicalReaction>
</comment>
<comment type="similarity">
    <text evidence="2 9">Belongs to the CCC1 family.</text>
</comment>
<protein>
    <recommendedName>
        <fullName evidence="9">Vacuolar iron transporter</fullName>
    </recommendedName>
</protein>
<evidence type="ECO:0000256" key="4">
    <source>
        <dbReference type="ARBA" id="ARBA00022554"/>
    </source>
</evidence>
<dbReference type="GO" id="GO:0005381">
    <property type="term" value="F:iron ion transmembrane transporter activity"/>
    <property type="evidence" value="ECO:0007669"/>
    <property type="project" value="UniProtKB-UniRule"/>
</dbReference>
<evidence type="ECO:0000256" key="8">
    <source>
        <dbReference type="ARBA" id="ARBA00044464"/>
    </source>
</evidence>
<dbReference type="InterPro" id="IPR008217">
    <property type="entry name" value="Ccc1_fam"/>
</dbReference>
<evidence type="ECO:0000256" key="1">
    <source>
        <dbReference type="ARBA" id="ARBA00004128"/>
    </source>
</evidence>
<keyword evidence="4 9" id="KW-0926">Vacuole</keyword>
<dbReference type="GO" id="GO:0005774">
    <property type="term" value="C:vacuolar membrane"/>
    <property type="evidence" value="ECO:0007669"/>
    <property type="project" value="UniProtKB-SubCell"/>
</dbReference>
<feature type="transmembrane region" description="Helical" evidence="9">
    <location>
        <begin position="93"/>
        <end position="111"/>
    </location>
</feature>
<evidence type="ECO:0000256" key="9">
    <source>
        <dbReference type="RuleBase" id="RU369115"/>
    </source>
</evidence>
<dbReference type="EMBL" id="DUZY01000003">
    <property type="protein sequence ID" value="DAD32273.1"/>
    <property type="molecule type" value="Genomic_DNA"/>
</dbReference>
<comment type="subcellular location">
    <subcellularLocation>
        <location evidence="1 9">Vacuole membrane</location>
        <topology evidence="1 9">Multi-pass membrane protein</topology>
    </subcellularLocation>
</comment>
<keyword evidence="3" id="KW-0410">Iron transport</keyword>
<dbReference type="Proteomes" id="UP000607653">
    <property type="component" value="Unassembled WGS sequence"/>
</dbReference>
<comment type="caution">
    <text evidence="10">The sequence shown here is derived from an EMBL/GenBank/DDBJ whole genome shotgun (WGS) entry which is preliminary data.</text>
</comment>
<keyword evidence="3" id="KW-0408">Iron</keyword>
<evidence type="ECO:0000256" key="7">
    <source>
        <dbReference type="ARBA" id="ARBA00023136"/>
    </source>
</evidence>